<evidence type="ECO:0000256" key="3">
    <source>
        <dbReference type="ARBA" id="ARBA00022723"/>
    </source>
</evidence>
<evidence type="ECO:0000256" key="8">
    <source>
        <dbReference type="SAM" id="SignalP"/>
    </source>
</evidence>
<dbReference type="Gene3D" id="1.10.760.10">
    <property type="entry name" value="Cytochrome c-like domain"/>
    <property type="match status" value="1"/>
</dbReference>
<organism evidence="10 11">
    <name type="scientific">Chitinophaga defluvii</name>
    <dbReference type="NCBI Taxonomy" id="3163343"/>
    <lineage>
        <taxon>Bacteria</taxon>
        <taxon>Pseudomonadati</taxon>
        <taxon>Bacteroidota</taxon>
        <taxon>Chitinophagia</taxon>
        <taxon>Chitinophagales</taxon>
        <taxon>Chitinophagaceae</taxon>
        <taxon>Chitinophaga</taxon>
    </lineage>
</organism>
<feature type="chain" id="PRO_5047065284" evidence="8">
    <location>
        <begin position="21"/>
        <end position="139"/>
    </location>
</feature>
<dbReference type="PROSITE" id="PS51257">
    <property type="entry name" value="PROKAR_LIPOPROTEIN"/>
    <property type="match status" value="1"/>
</dbReference>
<feature type="domain" description="Cytochrome c" evidence="9">
    <location>
        <begin position="54"/>
        <end position="139"/>
    </location>
</feature>
<dbReference type="InterPro" id="IPR009056">
    <property type="entry name" value="Cyt_c-like_dom"/>
</dbReference>
<evidence type="ECO:0000259" key="9">
    <source>
        <dbReference type="PROSITE" id="PS51007"/>
    </source>
</evidence>
<dbReference type="PROSITE" id="PS51007">
    <property type="entry name" value="CYTC"/>
    <property type="match status" value="1"/>
</dbReference>
<accession>A0ABV2TAB7</accession>
<evidence type="ECO:0000313" key="10">
    <source>
        <dbReference type="EMBL" id="MET6999959.1"/>
    </source>
</evidence>
<dbReference type="InterPro" id="IPR036909">
    <property type="entry name" value="Cyt_c-like_dom_sf"/>
</dbReference>
<evidence type="ECO:0000313" key="11">
    <source>
        <dbReference type="Proteomes" id="UP001549749"/>
    </source>
</evidence>
<dbReference type="InterPro" id="IPR002324">
    <property type="entry name" value="Cyt_c_ID"/>
</dbReference>
<keyword evidence="5 6" id="KW-0408">Iron</keyword>
<feature type="signal peptide" evidence="8">
    <location>
        <begin position="1"/>
        <end position="20"/>
    </location>
</feature>
<dbReference type="Pfam" id="PF00034">
    <property type="entry name" value="Cytochrom_C"/>
    <property type="match status" value="1"/>
</dbReference>
<keyword evidence="1" id="KW-0813">Transport</keyword>
<keyword evidence="3 6" id="KW-0479">Metal-binding</keyword>
<comment type="caution">
    <text evidence="10">The sequence shown here is derived from an EMBL/GenBank/DDBJ whole genome shotgun (WGS) entry which is preliminary data.</text>
</comment>
<dbReference type="EMBL" id="JBEXAC010000002">
    <property type="protein sequence ID" value="MET6999959.1"/>
    <property type="molecule type" value="Genomic_DNA"/>
</dbReference>
<name>A0ABV2TAB7_9BACT</name>
<dbReference type="PRINTS" id="PR00606">
    <property type="entry name" value="CYTCHROMECID"/>
</dbReference>
<dbReference type="Proteomes" id="UP001549749">
    <property type="component" value="Unassembled WGS sequence"/>
</dbReference>
<evidence type="ECO:0000256" key="7">
    <source>
        <dbReference type="SAM" id="MobiDB-lite"/>
    </source>
</evidence>
<evidence type="ECO:0000256" key="5">
    <source>
        <dbReference type="ARBA" id="ARBA00023004"/>
    </source>
</evidence>
<feature type="region of interest" description="Disordered" evidence="7">
    <location>
        <begin position="23"/>
        <end position="58"/>
    </location>
</feature>
<gene>
    <name evidence="10" type="ORF">ABR189_21400</name>
</gene>
<keyword evidence="8" id="KW-0732">Signal</keyword>
<evidence type="ECO:0000256" key="1">
    <source>
        <dbReference type="ARBA" id="ARBA00022448"/>
    </source>
</evidence>
<reference evidence="10 11" key="1">
    <citation type="submission" date="2024-06" db="EMBL/GenBank/DDBJ databases">
        <title>Chitinophaga defluvii sp. nov., isolated from municipal sewage.</title>
        <authorList>
            <person name="Zhang L."/>
        </authorList>
    </citation>
    <scope>NUCLEOTIDE SEQUENCE [LARGE SCALE GENOMIC DNA]</scope>
    <source>
        <strain evidence="10 11">H8</strain>
    </source>
</reference>
<evidence type="ECO:0000256" key="4">
    <source>
        <dbReference type="ARBA" id="ARBA00022982"/>
    </source>
</evidence>
<proteinExistence type="predicted"/>
<keyword evidence="11" id="KW-1185">Reference proteome</keyword>
<dbReference type="RefSeq" id="WP_354662520.1">
    <property type="nucleotide sequence ID" value="NZ_JBEXAC010000002.1"/>
</dbReference>
<keyword evidence="4" id="KW-0249">Electron transport</keyword>
<keyword evidence="2 6" id="KW-0349">Heme</keyword>
<sequence>MRKRLLAPFVLSALFFAACGGSSNSNSGDQQANTSAGSQEGGAVDSSMIKPSANAEPRGKQLMAQLDCKTCHKEDVKLIGPSFKEIAAKYPDNAENETKLAEKIIHGGSGNWGEIAMLPHPDVKVEDAKEMVKYILSVK</sequence>
<evidence type="ECO:0000256" key="6">
    <source>
        <dbReference type="PROSITE-ProRule" id="PRU00433"/>
    </source>
</evidence>
<dbReference type="SUPFAM" id="SSF46626">
    <property type="entry name" value="Cytochrome c"/>
    <property type="match status" value="1"/>
</dbReference>
<evidence type="ECO:0000256" key="2">
    <source>
        <dbReference type="ARBA" id="ARBA00022617"/>
    </source>
</evidence>
<feature type="compositionally biased region" description="Polar residues" evidence="7">
    <location>
        <begin position="29"/>
        <end position="38"/>
    </location>
</feature>
<protein>
    <submittedName>
        <fullName evidence="10">C-type cytochrome</fullName>
    </submittedName>
</protein>